<gene>
    <name evidence="1" type="ORF">DI598_08960</name>
</gene>
<comment type="caution">
    <text evidence="1">The sequence shown here is derived from an EMBL/GenBank/DDBJ whole genome shotgun (WGS) entry which is preliminary data.</text>
</comment>
<dbReference type="PANTHER" id="PTHR36452">
    <property type="entry name" value="CHROMOSOME 12, WHOLE GENOME SHOTGUN SEQUENCE"/>
    <property type="match status" value="1"/>
</dbReference>
<protein>
    <submittedName>
        <fullName evidence="1">TIGR02453 family protein</fullName>
    </submittedName>
</protein>
<dbReference type="Pfam" id="PF09365">
    <property type="entry name" value="DUF2461"/>
    <property type="match status" value="1"/>
</dbReference>
<organism evidence="1 2">
    <name type="scientific">Pseudopedobacter saltans</name>
    <dbReference type="NCBI Taxonomy" id="151895"/>
    <lineage>
        <taxon>Bacteria</taxon>
        <taxon>Pseudomonadati</taxon>
        <taxon>Bacteroidota</taxon>
        <taxon>Sphingobacteriia</taxon>
        <taxon>Sphingobacteriales</taxon>
        <taxon>Sphingobacteriaceae</taxon>
        <taxon>Pseudopedobacter</taxon>
    </lineage>
</organism>
<reference evidence="1 2" key="1">
    <citation type="submission" date="2017-11" db="EMBL/GenBank/DDBJ databases">
        <title>Infants hospitalized years apart are colonized by the same room-sourced microbial strains.</title>
        <authorList>
            <person name="Brooks B."/>
            <person name="Olm M.R."/>
            <person name="Firek B.A."/>
            <person name="Baker R."/>
            <person name="Thomas B.C."/>
            <person name="Morowitz M.J."/>
            <person name="Banfield J.F."/>
        </authorList>
    </citation>
    <scope>NUCLEOTIDE SEQUENCE [LARGE SCALE GENOMIC DNA]</scope>
    <source>
        <strain evidence="1">S2_009_000_R2_76</strain>
    </source>
</reference>
<dbReference type="InterPro" id="IPR012808">
    <property type="entry name" value="CHP02453"/>
</dbReference>
<sequence length="222" mass="25468">MLQKSTLQFLKNIKKSNHKDWMDAHRSEYEAAKKDFAQLIEKIISIFGKKDAEIAHLTASSCTFRFNRDIRFSKDKSPYKTNFGASINKGGKKAHSAGYYLHLEPGNSFCGGGIWMPESKDLAAVRQEIDYNWEEFEKIVKNKTFTKTYGSLSFAPEYVLIREPKGYEKDNPAIEYLKLKSFLALKDLPDDLFVSDKIEKEVVDAFSALQPLIIFMNRALDD</sequence>
<dbReference type="PIRSF" id="PIRSF028451">
    <property type="entry name" value="UCP028451"/>
    <property type="match status" value="1"/>
</dbReference>
<dbReference type="AlphaFoldDB" id="A0A2W5EYA8"/>
<name>A0A2W5EYA8_9SPHI</name>
<dbReference type="InterPro" id="IPR015996">
    <property type="entry name" value="UCP028451"/>
</dbReference>
<dbReference type="PANTHER" id="PTHR36452:SF1">
    <property type="entry name" value="DUF2461 DOMAIN-CONTAINING PROTEIN"/>
    <property type="match status" value="1"/>
</dbReference>
<evidence type="ECO:0000313" key="1">
    <source>
        <dbReference type="EMBL" id="PZP48965.1"/>
    </source>
</evidence>
<evidence type="ECO:0000313" key="2">
    <source>
        <dbReference type="Proteomes" id="UP000249645"/>
    </source>
</evidence>
<proteinExistence type="predicted"/>
<dbReference type="NCBIfam" id="TIGR02453">
    <property type="entry name" value="TIGR02453 family protein"/>
    <property type="match status" value="1"/>
</dbReference>
<accession>A0A2W5EYA8</accession>
<dbReference type="Proteomes" id="UP000249645">
    <property type="component" value="Unassembled WGS sequence"/>
</dbReference>
<dbReference type="EMBL" id="QFOI01000135">
    <property type="protein sequence ID" value="PZP48965.1"/>
    <property type="molecule type" value="Genomic_DNA"/>
</dbReference>